<proteinExistence type="predicted"/>
<dbReference type="VEuPathDB" id="FungiDB:PV08_07802"/>
<organism evidence="1 2">
    <name type="scientific">Exophiala spinifera</name>
    <dbReference type="NCBI Taxonomy" id="91928"/>
    <lineage>
        <taxon>Eukaryota</taxon>
        <taxon>Fungi</taxon>
        <taxon>Dikarya</taxon>
        <taxon>Ascomycota</taxon>
        <taxon>Pezizomycotina</taxon>
        <taxon>Eurotiomycetes</taxon>
        <taxon>Chaetothyriomycetidae</taxon>
        <taxon>Chaetothyriales</taxon>
        <taxon>Herpotrichiellaceae</taxon>
        <taxon>Exophiala</taxon>
    </lineage>
</organism>
<dbReference type="RefSeq" id="XP_016235231.1">
    <property type="nucleotide sequence ID" value="XM_016382129.1"/>
</dbReference>
<dbReference type="Proteomes" id="UP000053328">
    <property type="component" value="Unassembled WGS sequence"/>
</dbReference>
<reference evidence="1 2" key="1">
    <citation type="submission" date="2015-01" db="EMBL/GenBank/DDBJ databases">
        <title>The Genome Sequence of Exophiala spinifera CBS89968.</title>
        <authorList>
            <consortium name="The Broad Institute Genomics Platform"/>
            <person name="Cuomo C."/>
            <person name="de Hoog S."/>
            <person name="Gorbushina A."/>
            <person name="Stielow B."/>
            <person name="Teixiera M."/>
            <person name="Abouelleil A."/>
            <person name="Chapman S.B."/>
            <person name="Priest M."/>
            <person name="Young S.K."/>
            <person name="Wortman J."/>
            <person name="Nusbaum C."/>
            <person name="Birren B."/>
        </authorList>
    </citation>
    <scope>NUCLEOTIDE SEQUENCE [LARGE SCALE GENOMIC DNA]</scope>
    <source>
        <strain evidence="1 2">CBS 89968</strain>
    </source>
</reference>
<name>A0A0D2B8Q4_9EURO</name>
<dbReference type="GeneID" id="27334885"/>
<sequence>MDYTAYASAADPNYQKSLTSRSQSKVKFSATFPHKYCSVNPRQPDGPFVLKFSIKAEGDRCIMINTVAPIVGLQSVIDRDILSGLPCIVVRELHCQGHPRNQPVFSLKLDVFYLDEYHRREELSPPDFNPKDFAILGPEGYEGEYILNQPFEFLQSRVACGIMSPGRSYHLDTGPLNATCYKCNDGSCPDHQPRIKTVPVELDSFTMPVFSLTD</sequence>
<protein>
    <submittedName>
        <fullName evidence="1">Uncharacterized protein</fullName>
    </submittedName>
</protein>
<accession>A0A0D2B8Q4</accession>
<dbReference type="HOGENOM" id="CLU_1120203_0_0_1"/>
<evidence type="ECO:0000313" key="1">
    <source>
        <dbReference type="EMBL" id="KIW15015.1"/>
    </source>
</evidence>
<gene>
    <name evidence="1" type="ORF">PV08_07802</name>
</gene>
<dbReference type="EMBL" id="KN847496">
    <property type="protein sequence ID" value="KIW15015.1"/>
    <property type="molecule type" value="Genomic_DNA"/>
</dbReference>
<keyword evidence="2" id="KW-1185">Reference proteome</keyword>
<dbReference type="AlphaFoldDB" id="A0A0D2B8Q4"/>
<evidence type="ECO:0000313" key="2">
    <source>
        <dbReference type="Proteomes" id="UP000053328"/>
    </source>
</evidence>